<sequence length="281" mass="30931">MAPIIESFVGSDITDEMISQAASLFSSHYGVWGTVAAEKMRVKEGSRIKISPKKLKADILPSLPFGAQHTLIRALLPNTTSPIAHVFATSYLHQKRPVLWLTQLVVHSSHRNQGTAKALLTKLKEAYEHEGPVVGALSSNPFTIAAVLRVFGQGIEEADEVLATTRRHAKEVMASCPATYVNSSKLRGSLFESGEDENEPGVVSCGDTGFWVDHQEPERALRVLEEKGVKWPLGKLPQGCEFLVLVLVRRMQRIETIQPPMLQGYEWNPEMMDSVGKSASS</sequence>
<dbReference type="InterPro" id="IPR016181">
    <property type="entry name" value="Acyl_CoA_acyltransferase"/>
</dbReference>
<evidence type="ECO:0000313" key="3">
    <source>
        <dbReference type="Proteomes" id="UP000235786"/>
    </source>
</evidence>
<dbReference type="GO" id="GO:0016747">
    <property type="term" value="F:acyltransferase activity, transferring groups other than amino-acyl groups"/>
    <property type="evidence" value="ECO:0007669"/>
    <property type="project" value="InterPro"/>
</dbReference>
<gene>
    <name evidence="2" type="ORF">L207DRAFT_93561</name>
</gene>
<dbReference type="SUPFAM" id="SSF55729">
    <property type="entry name" value="Acyl-CoA N-acyltransferases (Nat)"/>
    <property type="match status" value="1"/>
</dbReference>
<evidence type="ECO:0000313" key="2">
    <source>
        <dbReference type="EMBL" id="PMD37087.1"/>
    </source>
</evidence>
<proteinExistence type="predicted"/>
<reference evidence="2 3" key="1">
    <citation type="submission" date="2016-04" db="EMBL/GenBank/DDBJ databases">
        <title>A degradative enzymes factory behind the ericoid mycorrhizal symbiosis.</title>
        <authorList>
            <consortium name="DOE Joint Genome Institute"/>
            <person name="Martino E."/>
            <person name="Morin E."/>
            <person name="Grelet G."/>
            <person name="Kuo A."/>
            <person name="Kohler A."/>
            <person name="Daghino S."/>
            <person name="Barry K."/>
            <person name="Choi C."/>
            <person name="Cichocki N."/>
            <person name="Clum A."/>
            <person name="Copeland A."/>
            <person name="Hainaut M."/>
            <person name="Haridas S."/>
            <person name="Labutti K."/>
            <person name="Lindquist E."/>
            <person name="Lipzen A."/>
            <person name="Khouja H.-R."/>
            <person name="Murat C."/>
            <person name="Ohm R."/>
            <person name="Olson A."/>
            <person name="Spatafora J."/>
            <person name="Veneault-Fourrey C."/>
            <person name="Henrissat B."/>
            <person name="Grigoriev I."/>
            <person name="Martin F."/>
            <person name="Perotto S."/>
        </authorList>
    </citation>
    <scope>NUCLEOTIDE SEQUENCE [LARGE SCALE GENOMIC DNA]</scope>
    <source>
        <strain evidence="2 3">F</strain>
    </source>
</reference>
<dbReference type="AlphaFoldDB" id="A0A2J6REZ1"/>
<dbReference type="CDD" id="cd04301">
    <property type="entry name" value="NAT_SF"/>
    <property type="match status" value="1"/>
</dbReference>
<dbReference type="InterPro" id="IPR000182">
    <property type="entry name" value="GNAT_dom"/>
</dbReference>
<dbReference type="Gene3D" id="3.40.630.30">
    <property type="match status" value="1"/>
</dbReference>
<dbReference type="OrthoDB" id="2019666at2759"/>
<feature type="domain" description="N-acetyltransferase" evidence="1">
    <location>
        <begin position="82"/>
        <end position="131"/>
    </location>
</feature>
<dbReference type="STRING" id="1149755.A0A2J6REZ1"/>
<accession>A0A2J6REZ1</accession>
<keyword evidence="3" id="KW-1185">Reference proteome</keyword>
<protein>
    <recommendedName>
        <fullName evidence="1">N-acetyltransferase domain-containing protein</fullName>
    </recommendedName>
</protein>
<dbReference type="EMBL" id="KZ613950">
    <property type="protein sequence ID" value="PMD37087.1"/>
    <property type="molecule type" value="Genomic_DNA"/>
</dbReference>
<dbReference type="Pfam" id="PF00583">
    <property type="entry name" value="Acetyltransf_1"/>
    <property type="match status" value="1"/>
</dbReference>
<name>A0A2J6REZ1_HYAVF</name>
<organism evidence="2 3">
    <name type="scientific">Hyaloscypha variabilis (strain UAMH 11265 / GT02V1 / F)</name>
    <name type="common">Meliniomyces variabilis</name>
    <dbReference type="NCBI Taxonomy" id="1149755"/>
    <lineage>
        <taxon>Eukaryota</taxon>
        <taxon>Fungi</taxon>
        <taxon>Dikarya</taxon>
        <taxon>Ascomycota</taxon>
        <taxon>Pezizomycotina</taxon>
        <taxon>Leotiomycetes</taxon>
        <taxon>Helotiales</taxon>
        <taxon>Hyaloscyphaceae</taxon>
        <taxon>Hyaloscypha</taxon>
        <taxon>Hyaloscypha variabilis</taxon>
    </lineage>
</organism>
<dbReference type="Proteomes" id="UP000235786">
    <property type="component" value="Unassembled WGS sequence"/>
</dbReference>
<evidence type="ECO:0000259" key="1">
    <source>
        <dbReference type="Pfam" id="PF00583"/>
    </source>
</evidence>